<dbReference type="Proteomes" id="UP000694480">
    <property type="component" value="Unassembled WGS sequence"/>
</dbReference>
<accession>A0A930YWM5</accession>
<reference evidence="1" key="1">
    <citation type="submission" date="2020-11" db="EMBL/GenBank/DDBJ databases">
        <title>Genome seq and assembly of Planobacterium sp.</title>
        <authorList>
            <person name="Chhetri G."/>
        </authorList>
    </citation>
    <scope>NUCLEOTIDE SEQUENCE</scope>
    <source>
        <strain evidence="1">GCR5</strain>
    </source>
</reference>
<keyword evidence="2" id="KW-1185">Reference proteome</keyword>
<dbReference type="Pfam" id="PF08889">
    <property type="entry name" value="WbqC"/>
    <property type="match status" value="1"/>
</dbReference>
<proteinExistence type="predicted"/>
<evidence type="ECO:0000313" key="2">
    <source>
        <dbReference type="Proteomes" id="UP000694480"/>
    </source>
</evidence>
<gene>
    <name evidence="1" type="ORF">IC612_08210</name>
</gene>
<dbReference type="RefSeq" id="WP_194739703.1">
    <property type="nucleotide sequence ID" value="NZ_JADKYY010000010.1"/>
</dbReference>
<sequence length="201" mass="23901">MKEILLPLFYLPPVSWFTKFLEEDSQIVLEQYENFPKQTYRNRANIYGANGRLSLIIPIRHKGHRTYKDIDMSYAEDWRKQHWKSIKNAYQTSAFFEYYEDRLKEIYDFEGSSLFDFNQRTLHVLLSILKVERAYSLNTKYVDQHDYDFRAYFSAKAAPPLYPPYFQGFSDRFGFLSDLSVLDLICNIGPESSTYIKNAIN</sequence>
<organism evidence="1 2">
    <name type="scientific">Planobacterium oryzisoli</name>
    <dbReference type="NCBI Taxonomy" id="2771435"/>
    <lineage>
        <taxon>Bacteria</taxon>
        <taxon>Pseudomonadati</taxon>
        <taxon>Bacteroidota</taxon>
        <taxon>Flavobacteriia</taxon>
        <taxon>Flavobacteriales</taxon>
        <taxon>Weeksellaceae</taxon>
        <taxon>Chryseobacterium group</taxon>
        <taxon>Chryseobacterium</taxon>
    </lineage>
</organism>
<dbReference type="InterPro" id="IPR014985">
    <property type="entry name" value="WbqC"/>
</dbReference>
<name>A0A930YWM5_9FLAO</name>
<dbReference type="AlphaFoldDB" id="A0A930YWM5"/>
<evidence type="ECO:0000313" key="1">
    <source>
        <dbReference type="EMBL" id="MBF5027777.1"/>
    </source>
</evidence>
<dbReference type="EMBL" id="JADKYY010000010">
    <property type="protein sequence ID" value="MBF5027777.1"/>
    <property type="molecule type" value="Genomic_DNA"/>
</dbReference>
<protein>
    <submittedName>
        <fullName evidence="1">WbqC family protein</fullName>
    </submittedName>
</protein>
<comment type="caution">
    <text evidence="1">The sequence shown here is derived from an EMBL/GenBank/DDBJ whole genome shotgun (WGS) entry which is preliminary data.</text>
</comment>